<reference evidence="1" key="1">
    <citation type="submission" date="2025-08" db="UniProtKB">
        <authorList>
            <consortium name="Ensembl"/>
        </authorList>
    </citation>
    <scope>IDENTIFICATION</scope>
</reference>
<sequence>QCDCGSAGSPGIGLPHLSLGGEWVTSLCSVLQLKYMKELEQEKDVLLQGLELIDRARAWYCQHIQLMQEHQRLLGKKRTSAVSLGLLLAALLHAEPGQLSLSQPLPAALAPTLLSVRRL</sequence>
<dbReference type="PANTHER" id="PTHR14907:SF3">
    <property type="entry name" value="SUPPRESSOR APC DOMAIN-CONTAINING PROTEIN 2"/>
    <property type="match status" value="1"/>
</dbReference>
<evidence type="ECO:0000313" key="2">
    <source>
        <dbReference type="Proteomes" id="UP000694410"/>
    </source>
</evidence>
<reference evidence="1" key="2">
    <citation type="submission" date="2025-09" db="UniProtKB">
        <authorList>
            <consortium name="Ensembl"/>
        </authorList>
    </citation>
    <scope>IDENTIFICATION</scope>
</reference>
<dbReference type="PANTHER" id="PTHR14907">
    <property type="entry name" value="FI14130P"/>
    <property type="match status" value="1"/>
</dbReference>
<name>A0A8C0VTT5_CYACU</name>
<proteinExistence type="predicted"/>
<organism evidence="1 2">
    <name type="scientific">Cyanistes caeruleus</name>
    <name type="common">Eurasian blue tit</name>
    <name type="synonym">Parus caeruleus</name>
    <dbReference type="NCBI Taxonomy" id="156563"/>
    <lineage>
        <taxon>Eukaryota</taxon>
        <taxon>Metazoa</taxon>
        <taxon>Chordata</taxon>
        <taxon>Craniata</taxon>
        <taxon>Vertebrata</taxon>
        <taxon>Euteleostomi</taxon>
        <taxon>Archelosauria</taxon>
        <taxon>Archosauria</taxon>
        <taxon>Dinosauria</taxon>
        <taxon>Saurischia</taxon>
        <taxon>Theropoda</taxon>
        <taxon>Coelurosauria</taxon>
        <taxon>Aves</taxon>
        <taxon>Neognathae</taxon>
        <taxon>Neoaves</taxon>
        <taxon>Telluraves</taxon>
        <taxon>Australaves</taxon>
        <taxon>Passeriformes</taxon>
        <taxon>Paridae</taxon>
        <taxon>Cyanistes</taxon>
    </lineage>
</organism>
<evidence type="ECO:0008006" key="3">
    <source>
        <dbReference type="Google" id="ProtNLM"/>
    </source>
</evidence>
<dbReference type="Proteomes" id="UP000694410">
    <property type="component" value="Unplaced"/>
</dbReference>
<protein>
    <recommendedName>
        <fullName evidence="3">Suppressor APC domain containing 2</fullName>
    </recommendedName>
</protein>
<dbReference type="AlphaFoldDB" id="A0A8C0VTT5"/>
<accession>A0A8C0VTT5</accession>
<evidence type="ECO:0000313" key="1">
    <source>
        <dbReference type="Ensembl" id="ENSCCEP00000026205.1"/>
    </source>
</evidence>
<keyword evidence="2" id="KW-1185">Reference proteome</keyword>
<dbReference type="Ensembl" id="ENSCCET00000039047.1">
    <property type="protein sequence ID" value="ENSCCEP00000026205.1"/>
    <property type="gene ID" value="ENSCCEG00000023082.1"/>
</dbReference>
<dbReference type="Pfam" id="PF11414">
    <property type="entry name" value="Suppressor_APC"/>
    <property type="match status" value="1"/>
</dbReference>
<dbReference type="InterPro" id="IPR026828">
    <property type="entry name" value="SAPC2_1/2"/>
</dbReference>